<dbReference type="InterPro" id="IPR032168">
    <property type="entry name" value="DUF5004"/>
</dbReference>
<organism evidence="1 2">
    <name type="scientific">Flagellimonas abyssi</name>
    <dbReference type="NCBI Taxonomy" id="2864871"/>
    <lineage>
        <taxon>Bacteria</taxon>
        <taxon>Pseudomonadati</taxon>
        <taxon>Bacteroidota</taxon>
        <taxon>Flavobacteriia</taxon>
        <taxon>Flavobacteriales</taxon>
        <taxon>Flavobacteriaceae</taxon>
        <taxon>Flagellimonas</taxon>
    </lineage>
</organism>
<dbReference type="RefSeq" id="WP_220114641.1">
    <property type="nucleotide sequence ID" value="NZ_JAHZSV010000026.1"/>
</dbReference>
<dbReference type="PROSITE" id="PS51257">
    <property type="entry name" value="PROKAR_LIPOPROTEIN"/>
    <property type="match status" value="1"/>
</dbReference>
<dbReference type="Proteomes" id="UP001196136">
    <property type="component" value="Unassembled WGS sequence"/>
</dbReference>
<keyword evidence="2" id="KW-1185">Reference proteome</keyword>
<accession>A0ABS7EV36</accession>
<reference evidence="1 2" key="1">
    <citation type="submission" date="2021-08" db="EMBL/GenBank/DDBJ databases">
        <title>Muricauda profundi sp. nov., a marine bacterium isolated from deep seawater of the Mariana Trench.</title>
        <authorList>
            <person name="Wei Y."/>
        </authorList>
    </citation>
    <scope>NUCLEOTIDE SEQUENCE [LARGE SCALE GENOMIC DNA]</scope>
    <source>
        <strain evidence="1 2">W52</strain>
    </source>
</reference>
<proteinExistence type="predicted"/>
<evidence type="ECO:0000313" key="1">
    <source>
        <dbReference type="EMBL" id="MBW8201205.1"/>
    </source>
</evidence>
<protein>
    <submittedName>
        <fullName evidence="1">DUF5004 domain-containing protein</fullName>
    </submittedName>
</protein>
<dbReference type="Pfam" id="PF16395">
    <property type="entry name" value="DUF5004"/>
    <property type="match status" value="1"/>
</dbReference>
<dbReference type="EMBL" id="JAHZSV010000026">
    <property type="protein sequence ID" value="MBW8201205.1"/>
    <property type="molecule type" value="Genomic_DNA"/>
</dbReference>
<name>A0ABS7EV36_9FLAO</name>
<comment type="caution">
    <text evidence="1">The sequence shown here is derived from an EMBL/GenBank/DDBJ whole genome shotgun (WGS) entry which is preliminary data.</text>
</comment>
<evidence type="ECO:0000313" key="2">
    <source>
        <dbReference type="Proteomes" id="UP001196136"/>
    </source>
</evidence>
<gene>
    <name evidence="1" type="ORF">K1F36_15370</name>
</gene>
<sequence length="172" mass="19107">MKKNVLAFAGWVCFALIVVSCDSDQGNACPKDFVGALTGQEEQLVGTWVLSEITSESAIDLTDDEEQNPSTDLFEQYSECDRDASYIFDDDRTYRYDLGQRVGDCDYPITATGSWKFSAQILSLTSTCSIQTAPLKLNTEGDTFTFSEVYKLKDVHGTIIQTKIVFTYSLAP</sequence>